<evidence type="ECO:0000313" key="3">
    <source>
        <dbReference type="Proteomes" id="UP000283644"/>
    </source>
</evidence>
<keyword evidence="1" id="KW-0812">Transmembrane</keyword>
<evidence type="ECO:0000256" key="1">
    <source>
        <dbReference type="SAM" id="Phobius"/>
    </source>
</evidence>
<name>A0A417XYI6_9ACTN</name>
<protein>
    <submittedName>
        <fullName evidence="2">Uncharacterized protein</fullName>
    </submittedName>
</protein>
<gene>
    <name evidence="2" type="ORF">D0Z08_19540</name>
</gene>
<reference evidence="2 3" key="1">
    <citation type="submission" date="2018-09" db="EMBL/GenBank/DDBJ databases">
        <title>Genome sequencing of Nocardioides immobilis CCTCC AB 2017083 for comparison to Nocardioides silvaticus.</title>
        <authorList>
            <person name="Li C."/>
            <person name="Wang G."/>
        </authorList>
    </citation>
    <scope>NUCLEOTIDE SEQUENCE [LARGE SCALE GENOMIC DNA]</scope>
    <source>
        <strain evidence="2 3">CCTCC AB 2017083</strain>
    </source>
</reference>
<evidence type="ECO:0000313" key="2">
    <source>
        <dbReference type="EMBL" id="RHW25422.1"/>
    </source>
</evidence>
<dbReference type="EMBL" id="QXGH01000024">
    <property type="protein sequence ID" value="RHW25422.1"/>
    <property type="molecule type" value="Genomic_DNA"/>
</dbReference>
<dbReference type="RefSeq" id="WP_118926937.1">
    <property type="nucleotide sequence ID" value="NZ_QXGH01000024.1"/>
</dbReference>
<dbReference type="Proteomes" id="UP000283644">
    <property type="component" value="Unassembled WGS sequence"/>
</dbReference>
<sequence>MGLYEVLRAMGDDNASAGTRRLDDELSQLVAMHGLPPQVPYDGPTDRAADGARTALDDAWRAQQQLSLVSQQLPGALAALDRAVKDRRIILVGFGVVLLVALLLVLGLVA</sequence>
<feature type="transmembrane region" description="Helical" evidence="1">
    <location>
        <begin position="89"/>
        <end position="109"/>
    </location>
</feature>
<keyword evidence="1" id="KW-1133">Transmembrane helix</keyword>
<dbReference type="AlphaFoldDB" id="A0A417XYI6"/>
<comment type="caution">
    <text evidence="2">The sequence shown here is derived from an EMBL/GenBank/DDBJ whole genome shotgun (WGS) entry which is preliminary data.</text>
</comment>
<accession>A0A417XYI6</accession>
<organism evidence="2 3">
    <name type="scientific">Nocardioides immobilis</name>
    <dbReference type="NCBI Taxonomy" id="2049295"/>
    <lineage>
        <taxon>Bacteria</taxon>
        <taxon>Bacillati</taxon>
        <taxon>Actinomycetota</taxon>
        <taxon>Actinomycetes</taxon>
        <taxon>Propionibacteriales</taxon>
        <taxon>Nocardioidaceae</taxon>
        <taxon>Nocardioides</taxon>
    </lineage>
</organism>
<proteinExistence type="predicted"/>
<keyword evidence="1" id="KW-0472">Membrane</keyword>
<keyword evidence="3" id="KW-1185">Reference proteome</keyword>